<dbReference type="SUPFAM" id="SSF53448">
    <property type="entry name" value="Nucleotide-diphospho-sugar transferases"/>
    <property type="match status" value="1"/>
</dbReference>
<accession>A0A6C0GL85</accession>
<dbReference type="InterPro" id="IPR001173">
    <property type="entry name" value="Glyco_trans_2-like"/>
</dbReference>
<evidence type="ECO:0000256" key="1">
    <source>
        <dbReference type="SAM" id="Phobius"/>
    </source>
</evidence>
<dbReference type="CDD" id="cd06433">
    <property type="entry name" value="GT_2_WfgS_like"/>
    <property type="match status" value="1"/>
</dbReference>
<dbReference type="InterPro" id="IPR029044">
    <property type="entry name" value="Nucleotide-diphossugar_trans"/>
</dbReference>
<dbReference type="EMBL" id="CP048222">
    <property type="protein sequence ID" value="QHT68841.1"/>
    <property type="molecule type" value="Genomic_DNA"/>
</dbReference>
<dbReference type="AlphaFoldDB" id="A0A6C0GL85"/>
<evidence type="ECO:0000259" key="2">
    <source>
        <dbReference type="Pfam" id="PF00535"/>
    </source>
</evidence>
<evidence type="ECO:0000313" key="4">
    <source>
        <dbReference type="Proteomes" id="UP000480178"/>
    </source>
</evidence>
<protein>
    <submittedName>
        <fullName evidence="3">Glycosyltransferase</fullName>
    </submittedName>
</protein>
<dbReference type="PANTHER" id="PTHR22916:SF65">
    <property type="entry name" value="SLR1065 PROTEIN"/>
    <property type="match status" value="1"/>
</dbReference>
<dbReference type="Pfam" id="PF00535">
    <property type="entry name" value="Glycos_transf_2"/>
    <property type="match status" value="1"/>
</dbReference>
<evidence type="ECO:0000313" key="3">
    <source>
        <dbReference type="EMBL" id="QHT68841.1"/>
    </source>
</evidence>
<name>A0A6C0GL85_9BACT</name>
<keyword evidence="4" id="KW-1185">Reference proteome</keyword>
<proteinExistence type="predicted"/>
<feature type="transmembrane region" description="Helical" evidence="1">
    <location>
        <begin position="188"/>
        <end position="209"/>
    </location>
</feature>
<keyword evidence="3" id="KW-0808">Transferase</keyword>
<dbReference type="Gene3D" id="3.90.550.10">
    <property type="entry name" value="Spore Coat Polysaccharide Biosynthesis Protein SpsA, Chain A"/>
    <property type="match status" value="1"/>
</dbReference>
<keyword evidence="1" id="KW-0812">Transmembrane</keyword>
<sequence length="285" mass="32548">MKKKGGLRTKGILKSGDATHPLVSIITVVYNGEKHIKDTIQSVQQQTYSPIEYIIIDGGSKDNTLTIIEKHEGSIDYWVSEPDKGISDGFNKGIQACRGEIVGIINSDDWYERDAVEKIVKNIGDNDVAYGKIVYWRHNKIDKVSPANHTLLPREMSVNHMAVFVRKTAYEKWGSFDTALKYAMDYDLLLRFFLGGATYVYIDAIIANMRWGGLSDNLWISAVKEVHAIKLKNKLPKTFAWFYTLKIFLFISGSKLMNVLKIRKPYLRLKQILQAKQVDNMYEES</sequence>
<feature type="transmembrane region" description="Helical" evidence="1">
    <location>
        <begin position="240"/>
        <end position="260"/>
    </location>
</feature>
<gene>
    <name evidence="3" type="ORF">GXP67_20410</name>
</gene>
<dbReference type="Proteomes" id="UP000480178">
    <property type="component" value="Chromosome"/>
</dbReference>
<feature type="domain" description="Glycosyltransferase 2-like" evidence="2">
    <location>
        <begin position="24"/>
        <end position="142"/>
    </location>
</feature>
<dbReference type="GO" id="GO:0016758">
    <property type="term" value="F:hexosyltransferase activity"/>
    <property type="evidence" value="ECO:0007669"/>
    <property type="project" value="UniProtKB-ARBA"/>
</dbReference>
<dbReference type="RefSeq" id="WP_162444844.1">
    <property type="nucleotide sequence ID" value="NZ_CP048222.1"/>
</dbReference>
<organism evidence="3 4">
    <name type="scientific">Rhodocytophaga rosea</name>
    <dbReference type="NCBI Taxonomy" id="2704465"/>
    <lineage>
        <taxon>Bacteria</taxon>
        <taxon>Pseudomonadati</taxon>
        <taxon>Bacteroidota</taxon>
        <taxon>Cytophagia</taxon>
        <taxon>Cytophagales</taxon>
        <taxon>Rhodocytophagaceae</taxon>
        <taxon>Rhodocytophaga</taxon>
    </lineage>
</organism>
<keyword evidence="1" id="KW-1133">Transmembrane helix</keyword>
<dbReference type="KEGG" id="rhoz:GXP67_20410"/>
<keyword evidence="1" id="KW-0472">Membrane</keyword>
<reference evidence="3 4" key="1">
    <citation type="submission" date="2020-01" db="EMBL/GenBank/DDBJ databases">
        <authorList>
            <person name="Kim M.K."/>
        </authorList>
    </citation>
    <scope>NUCLEOTIDE SEQUENCE [LARGE SCALE GENOMIC DNA]</scope>
    <source>
        <strain evidence="3 4">172606-1</strain>
    </source>
</reference>
<dbReference type="PANTHER" id="PTHR22916">
    <property type="entry name" value="GLYCOSYLTRANSFERASE"/>
    <property type="match status" value="1"/>
</dbReference>